<comment type="similarity">
    <text evidence="2">Belongs to the bacterial solute-binding protein 5 family.</text>
</comment>
<evidence type="ECO:0000259" key="6">
    <source>
        <dbReference type="Pfam" id="PF00496"/>
    </source>
</evidence>
<evidence type="ECO:0000313" key="8">
    <source>
        <dbReference type="Proteomes" id="UP001597371"/>
    </source>
</evidence>
<dbReference type="Gene3D" id="3.10.105.10">
    <property type="entry name" value="Dipeptide-binding Protein, Domain 3"/>
    <property type="match status" value="1"/>
</dbReference>
<dbReference type="SUPFAM" id="SSF53850">
    <property type="entry name" value="Periplasmic binding protein-like II"/>
    <property type="match status" value="1"/>
</dbReference>
<keyword evidence="8" id="KW-1185">Reference proteome</keyword>
<sequence length="525" mass="58046">MRIATFMAATALAAGLVTSASAETVRWARSQDATTLDPHAQNLGTNHNFLHHIYETLVDRDTEGTLIPRLATEWNLKEGDDTVWVFKLREGVTFHDGSEFTAEDVVFSLERAKTEASNMRQLHADVASVSAVDDYTVEVQMEGPSPLYPNNLTNTFIMDKTWAETNDVVEVQDFAGGEDNYAVRNTNGTGPYTLASRDPDVRSVMTAYEEHWAEEAPDVAEIQYVVISEAATRVAALLSGEVDFVQDLPVQDVERLSNQGGVKIETGAENRSIYFAYRFGEEPLRSSNITDRNPFNDPLVREAIHLAVDREAIQQVVMRGQSDPTGIVVPPFVNGWTEELDAYPAPDIERARELMAEAGFPDGFTVTLDTPNNRYVNDEAISQAVAGMLSQIGVNVTLASRPVAQHSPLIQNNETDFYLLGWGVPTFDSAYNFNDLIHTKEGDYGAYNGGLYSNPELDEKIVALGTQTDLAARDAAIAEIWEAVQADRVVLPIHNQVLAYAMKDNLTLAVHPENQPRLYEMQVAE</sequence>
<dbReference type="InterPro" id="IPR000914">
    <property type="entry name" value="SBP_5_dom"/>
</dbReference>
<dbReference type="InterPro" id="IPR039424">
    <property type="entry name" value="SBP_5"/>
</dbReference>
<dbReference type="Proteomes" id="UP001597371">
    <property type="component" value="Unassembled WGS sequence"/>
</dbReference>
<comment type="caution">
    <text evidence="7">The sequence shown here is derived from an EMBL/GenBank/DDBJ whole genome shotgun (WGS) entry which is preliminary data.</text>
</comment>
<dbReference type="CDD" id="cd08498">
    <property type="entry name" value="PBP2_NikA_DppA_OppA_like_2"/>
    <property type="match status" value="1"/>
</dbReference>
<keyword evidence="4 5" id="KW-0732">Signal</keyword>
<evidence type="ECO:0000256" key="2">
    <source>
        <dbReference type="ARBA" id="ARBA00005695"/>
    </source>
</evidence>
<name>A0ABW5CJZ3_9HYPH</name>
<accession>A0ABW5CJZ3</accession>
<gene>
    <name evidence="7" type="ORF">ACFSKQ_05660</name>
</gene>
<feature type="chain" id="PRO_5046833716" evidence="5">
    <location>
        <begin position="23"/>
        <end position="525"/>
    </location>
</feature>
<evidence type="ECO:0000256" key="5">
    <source>
        <dbReference type="SAM" id="SignalP"/>
    </source>
</evidence>
<dbReference type="Pfam" id="PF00496">
    <property type="entry name" value="SBP_bac_5"/>
    <property type="match status" value="1"/>
</dbReference>
<evidence type="ECO:0000256" key="4">
    <source>
        <dbReference type="ARBA" id="ARBA00022729"/>
    </source>
</evidence>
<proteinExistence type="inferred from homology"/>
<protein>
    <submittedName>
        <fullName evidence="7">ABC transporter substrate-binding protein</fullName>
    </submittedName>
</protein>
<evidence type="ECO:0000256" key="3">
    <source>
        <dbReference type="ARBA" id="ARBA00022448"/>
    </source>
</evidence>
<dbReference type="PANTHER" id="PTHR30290:SF9">
    <property type="entry name" value="OLIGOPEPTIDE-BINDING PROTEIN APPA"/>
    <property type="match status" value="1"/>
</dbReference>
<dbReference type="RefSeq" id="WP_209739509.1">
    <property type="nucleotide sequence ID" value="NZ_CP072611.1"/>
</dbReference>
<dbReference type="InterPro" id="IPR030678">
    <property type="entry name" value="Peptide/Ni-bd"/>
</dbReference>
<dbReference type="PANTHER" id="PTHR30290">
    <property type="entry name" value="PERIPLASMIC BINDING COMPONENT OF ABC TRANSPORTER"/>
    <property type="match status" value="1"/>
</dbReference>
<dbReference type="Gene3D" id="3.90.76.10">
    <property type="entry name" value="Dipeptide-binding Protein, Domain 1"/>
    <property type="match status" value="1"/>
</dbReference>
<dbReference type="Gene3D" id="3.40.190.10">
    <property type="entry name" value="Periplasmic binding protein-like II"/>
    <property type="match status" value="1"/>
</dbReference>
<evidence type="ECO:0000256" key="1">
    <source>
        <dbReference type="ARBA" id="ARBA00004418"/>
    </source>
</evidence>
<evidence type="ECO:0000313" key="7">
    <source>
        <dbReference type="EMBL" id="MFD2236952.1"/>
    </source>
</evidence>
<keyword evidence="3" id="KW-0813">Transport</keyword>
<feature type="domain" description="Solute-binding protein family 5" evidence="6">
    <location>
        <begin position="66"/>
        <end position="439"/>
    </location>
</feature>
<dbReference type="EMBL" id="JBHUIJ010000005">
    <property type="protein sequence ID" value="MFD2236952.1"/>
    <property type="molecule type" value="Genomic_DNA"/>
</dbReference>
<comment type="subcellular location">
    <subcellularLocation>
        <location evidence="1">Periplasm</location>
    </subcellularLocation>
</comment>
<feature type="signal peptide" evidence="5">
    <location>
        <begin position="1"/>
        <end position="22"/>
    </location>
</feature>
<reference evidence="8" key="1">
    <citation type="journal article" date="2019" name="Int. J. Syst. Evol. Microbiol.">
        <title>The Global Catalogue of Microorganisms (GCM) 10K type strain sequencing project: providing services to taxonomists for standard genome sequencing and annotation.</title>
        <authorList>
            <consortium name="The Broad Institute Genomics Platform"/>
            <consortium name="The Broad Institute Genome Sequencing Center for Infectious Disease"/>
            <person name="Wu L."/>
            <person name="Ma J."/>
        </authorList>
    </citation>
    <scope>NUCLEOTIDE SEQUENCE [LARGE SCALE GENOMIC DNA]</scope>
    <source>
        <strain evidence="8">ZS-35-S2</strain>
    </source>
</reference>
<organism evidence="7 8">
    <name type="scientific">Aureimonas populi</name>
    <dbReference type="NCBI Taxonomy" id="1701758"/>
    <lineage>
        <taxon>Bacteria</taxon>
        <taxon>Pseudomonadati</taxon>
        <taxon>Pseudomonadota</taxon>
        <taxon>Alphaproteobacteria</taxon>
        <taxon>Hyphomicrobiales</taxon>
        <taxon>Aurantimonadaceae</taxon>
        <taxon>Aureimonas</taxon>
    </lineage>
</organism>
<dbReference type="PIRSF" id="PIRSF002741">
    <property type="entry name" value="MppA"/>
    <property type="match status" value="1"/>
</dbReference>